<evidence type="ECO:0008006" key="4">
    <source>
        <dbReference type="Google" id="ProtNLM"/>
    </source>
</evidence>
<dbReference type="OrthoDB" id="5429602at2"/>
<evidence type="ECO:0000256" key="1">
    <source>
        <dbReference type="SAM" id="SignalP"/>
    </source>
</evidence>
<feature type="chain" id="PRO_5002889106" description="Transglutaminase-like domain-containing protein" evidence="1">
    <location>
        <begin position="25"/>
        <end position="305"/>
    </location>
</feature>
<dbReference type="Proteomes" id="UP000007721">
    <property type="component" value="Chromosome"/>
</dbReference>
<dbReference type="KEGG" id="geo:Geob_2050"/>
<sequence>MLFKCRFAVLFLLGAFFAPGTVHGADGPSDVAARDMELRLAVTPAVMDYAVNTIKPVLDASPDKDRLSQLLKVVDVLKDPKTGVDANRIAPDAYFIYNLLDKVKLGFLYTWKFSPEQKEMLQRWHSKYMNDHPADVFFAPTADEIIKTRAGFGCTHYARAFIVVVKALGLVEKPEDLRYVVSSKADDYNRALEKQDLKMTINGHQFVLVKIDSRWIAINTSQREAVQMPEGFRPESCSPPSNISVRFESYPPGIVFLLRKIGKDFNDDCGDNSLSRLMNISRSGDPQDAAFKWEGYVSADSNGKL</sequence>
<dbReference type="HOGENOM" id="CLU_939290_0_0_7"/>
<proteinExistence type="predicted"/>
<accession>B9M8Q9</accession>
<dbReference type="STRING" id="316067.Geob_2050"/>
<evidence type="ECO:0000313" key="2">
    <source>
        <dbReference type="EMBL" id="ACM20405.1"/>
    </source>
</evidence>
<reference evidence="2 3" key="1">
    <citation type="submission" date="2009-01" db="EMBL/GenBank/DDBJ databases">
        <title>Complete sequence of Geobacter sp. FRC-32.</title>
        <authorList>
            <consortium name="US DOE Joint Genome Institute"/>
            <person name="Lucas S."/>
            <person name="Copeland A."/>
            <person name="Lapidus A."/>
            <person name="Glavina del Rio T."/>
            <person name="Dalin E."/>
            <person name="Tice H."/>
            <person name="Bruce D."/>
            <person name="Goodwin L."/>
            <person name="Pitluck S."/>
            <person name="Saunders E."/>
            <person name="Brettin T."/>
            <person name="Detter J.C."/>
            <person name="Han C."/>
            <person name="Larimer F."/>
            <person name="Land M."/>
            <person name="Hauser L."/>
            <person name="Kyrpides N."/>
            <person name="Ovchinnikova G."/>
            <person name="Kostka J."/>
            <person name="Richardson P."/>
        </authorList>
    </citation>
    <scope>NUCLEOTIDE SEQUENCE [LARGE SCALE GENOMIC DNA]</scope>
    <source>
        <strain evidence="3">DSM 22248 / JCM 15807 / FRC-32</strain>
    </source>
</reference>
<name>B9M8Q9_GEODF</name>
<dbReference type="eggNOG" id="COG1305">
    <property type="taxonomic scope" value="Bacteria"/>
</dbReference>
<dbReference type="AlphaFoldDB" id="B9M8Q9"/>
<organism evidence="2 3">
    <name type="scientific">Geotalea daltonii (strain DSM 22248 / JCM 15807 / FRC-32)</name>
    <name type="common">Geobacter daltonii</name>
    <dbReference type="NCBI Taxonomy" id="316067"/>
    <lineage>
        <taxon>Bacteria</taxon>
        <taxon>Pseudomonadati</taxon>
        <taxon>Thermodesulfobacteriota</taxon>
        <taxon>Desulfuromonadia</taxon>
        <taxon>Geobacterales</taxon>
        <taxon>Geobacteraceae</taxon>
        <taxon>Geotalea</taxon>
    </lineage>
</organism>
<keyword evidence="1" id="KW-0732">Signal</keyword>
<evidence type="ECO:0000313" key="3">
    <source>
        <dbReference type="Proteomes" id="UP000007721"/>
    </source>
</evidence>
<feature type="signal peptide" evidence="1">
    <location>
        <begin position="1"/>
        <end position="24"/>
    </location>
</feature>
<gene>
    <name evidence="2" type="ordered locus">Geob_2050</name>
</gene>
<dbReference type="EMBL" id="CP001390">
    <property type="protein sequence ID" value="ACM20405.1"/>
    <property type="molecule type" value="Genomic_DNA"/>
</dbReference>
<dbReference type="RefSeq" id="WP_012647134.1">
    <property type="nucleotide sequence ID" value="NC_011979.1"/>
</dbReference>
<keyword evidence="3" id="KW-1185">Reference proteome</keyword>
<protein>
    <recommendedName>
        <fullName evidence="4">Transglutaminase-like domain-containing protein</fullName>
    </recommendedName>
</protein>